<dbReference type="PANTHER" id="PTHR42700:SF1">
    <property type="entry name" value="SULFATE ADENYLYLTRANSFERASE"/>
    <property type="match status" value="1"/>
</dbReference>
<dbReference type="NCBIfam" id="TIGR00455">
    <property type="entry name" value="apsK"/>
    <property type="match status" value="1"/>
</dbReference>
<evidence type="ECO:0000256" key="5">
    <source>
        <dbReference type="ARBA" id="ARBA00022840"/>
    </source>
</evidence>
<feature type="domain" description="APS kinase" evidence="8">
    <location>
        <begin position="4"/>
        <end position="151"/>
    </location>
</feature>
<name>A0A3T1D0U3_9BACL</name>
<evidence type="ECO:0000256" key="2">
    <source>
        <dbReference type="ARBA" id="ARBA00012121"/>
    </source>
</evidence>
<evidence type="ECO:0000256" key="6">
    <source>
        <dbReference type="HAMAP-Rule" id="MF_00065"/>
    </source>
</evidence>
<dbReference type="OrthoDB" id="9804504at2"/>
<keyword evidence="3 6" id="KW-0808">Transferase</keyword>
<dbReference type="InterPro" id="IPR027417">
    <property type="entry name" value="P-loop_NTPase"/>
</dbReference>
<evidence type="ECO:0000313" key="10">
    <source>
        <dbReference type="Proteomes" id="UP000289856"/>
    </source>
</evidence>
<dbReference type="GO" id="GO:0004781">
    <property type="term" value="F:sulfate adenylyltransferase (ATP) activity"/>
    <property type="evidence" value="ECO:0007669"/>
    <property type="project" value="TreeGrafter"/>
</dbReference>
<dbReference type="Proteomes" id="UP000289856">
    <property type="component" value="Chromosome"/>
</dbReference>
<dbReference type="SUPFAM" id="SSF52540">
    <property type="entry name" value="P-loop containing nucleoside triphosphate hydrolases"/>
    <property type="match status" value="1"/>
</dbReference>
<comment type="catalytic activity">
    <reaction evidence="1 6 7">
        <text>adenosine 5'-phosphosulfate + ATP = 3'-phosphoadenylyl sulfate + ADP + H(+)</text>
        <dbReference type="Rhea" id="RHEA:24152"/>
        <dbReference type="ChEBI" id="CHEBI:15378"/>
        <dbReference type="ChEBI" id="CHEBI:30616"/>
        <dbReference type="ChEBI" id="CHEBI:58243"/>
        <dbReference type="ChEBI" id="CHEBI:58339"/>
        <dbReference type="ChEBI" id="CHEBI:456216"/>
        <dbReference type="EC" id="2.7.1.25"/>
    </reaction>
</comment>
<sequence length="178" mass="19997">MKAGIVCWFVGLSGSGKTTISLMVESKLRAAGIPIAVLDGDELRKWLSSDLGFTYEDRMTHIRRTVYVADLLARNGLIVLAPLITPYKEMREYCRTKLTSYVEVYVDCPIENCIERDVKGLYEKAINGQIPMFTGISDRFDEPTSPDLIVKTNQETAEECACKVIKLLKEQNGCEHVI</sequence>
<dbReference type="CDD" id="cd02027">
    <property type="entry name" value="APSK"/>
    <property type="match status" value="1"/>
</dbReference>
<evidence type="ECO:0000313" key="9">
    <source>
        <dbReference type="EMBL" id="BBI31625.1"/>
    </source>
</evidence>
<comment type="caution">
    <text evidence="6">Lacks conserved residue(s) required for the propagation of feature annotation.</text>
</comment>
<evidence type="ECO:0000256" key="1">
    <source>
        <dbReference type="ARBA" id="ARBA00001823"/>
    </source>
</evidence>
<dbReference type="Gene3D" id="3.40.50.300">
    <property type="entry name" value="P-loop containing nucleotide triphosphate hydrolases"/>
    <property type="match status" value="1"/>
</dbReference>
<proteinExistence type="inferred from homology"/>
<comment type="function">
    <text evidence="6 7">Catalyzes the synthesis of activated sulfate.</text>
</comment>
<comment type="pathway">
    <text evidence="6 7">Sulfur metabolism; hydrogen sulfide biosynthesis; sulfite from sulfate: step 2/3.</text>
</comment>
<organism evidence="9 10">
    <name type="scientific">Cohnella abietis</name>
    <dbReference type="NCBI Taxonomy" id="2507935"/>
    <lineage>
        <taxon>Bacteria</taxon>
        <taxon>Bacillati</taxon>
        <taxon>Bacillota</taxon>
        <taxon>Bacilli</taxon>
        <taxon>Bacillales</taxon>
        <taxon>Paenibacillaceae</taxon>
        <taxon>Cohnella</taxon>
    </lineage>
</organism>
<protein>
    <recommendedName>
        <fullName evidence="2 6">Adenylyl-sulfate kinase</fullName>
        <ecNumber evidence="2 6">2.7.1.25</ecNumber>
    </recommendedName>
    <alternativeName>
        <fullName evidence="6">APS kinase</fullName>
    </alternativeName>
    <alternativeName>
        <fullName evidence="6">ATP adenosine-5'-phosphosulfate 3'-phosphotransferase</fullName>
    </alternativeName>
    <alternativeName>
        <fullName evidence="6">Adenosine-5'-phosphosulfate kinase</fullName>
    </alternativeName>
</protein>
<dbReference type="InterPro" id="IPR002891">
    <property type="entry name" value="APS"/>
</dbReference>
<keyword evidence="4 6" id="KW-0547">Nucleotide-binding</keyword>
<dbReference type="EC" id="2.7.1.25" evidence="2 6"/>
<keyword evidence="10" id="KW-1185">Reference proteome</keyword>
<dbReference type="UniPathway" id="UPA00140">
    <property type="reaction ID" value="UER00205"/>
</dbReference>
<dbReference type="GO" id="GO:0005524">
    <property type="term" value="F:ATP binding"/>
    <property type="evidence" value="ECO:0007669"/>
    <property type="project" value="UniProtKB-UniRule"/>
</dbReference>
<keyword evidence="6 7" id="KW-0418">Kinase</keyword>
<feature type="binding site" evidence="6">
    <location>
        <begin position="11"/>
        <end position="18"/>
    </location>
    <ligand>
        <name>ATP</name>
        <dbReference type="ChEBI" id="CHEBI:30616"/>
    </ligand>
</feature>
<comment type="similarity">
    <text evidence="6 7">Belongs to the APS kinase family.</text>
</comment>
<evidence type="ECO:0000256" key="3">
    <source>
        <dbReference type="ARBA" id="ARBA00022679"/>
    </source>
</evidence>
<dbReference type="NCBIfam" id="NF003013">
    <property type="entry name" value="PRK03846.1"/>
    <property type="match status" value="1"/>
</dbReference>
<keyword evidence="5 6" id="KW-0067">ATP-binding</keyword>
<dbReference type="GO" id="GO:0005737">
    <property type="term" value="C:cytoplasm"/>
    <property type="evidence" value="ECO:0007669"/>
    <property type="project" value="TreeGrafter"/>
</dbReference>
<dbReference type="GO" id="GO:0004020">
    <property type="term" value="F:adenylylsulfate kinase activity"/>
    <property type="evidence" value="ECO:0007669"/>
    <property type="project" value="UniProtKB-UniRule"/>
</dbReference>
<dbReference type="GO" id="GO:0019379">
    <property type="term" value="P:sulfate assimilation, phosphoadenylyl sulfate reduction by phosphoadenylyl-sulfate reductase (thioredoxin)"/>
    <property type="evidence" value="ECO:0007669"/>
    <property type="project" value="TreeGrafter"/>
</dbReference>
<keyword evidence="6" id="KW-0597">Phosphoprotein</keyword>
<dbReference type="AlphaFoldDB" id="A0A3T1D0U3"/>
<reference evidence="9 10" key="1">
    <citation type="submission" date="2019-01" db="EMBL/GenBank/DDBJ databases">
        <title>Complete genome sequence of Cohnella hallensis HS21 isolated from Korean fir (Abies koreana) rhizospheric soil.</title>
        <authorList>
            <person name="Jiang L."/>
            <person name="Kang S.W."/>
            <person name="Kim S."/>
            <person name="Jung J."/>
            <person name="Kim C.Y."/>
            <person name="Kim D.H."/>
            <person name="Kim S.W."/>
            <person name="Lee J."/>
        </authorList>
    </citation>
    <scope>NUCLEOTIDE SEQUENCE [LARGE SCALE GENOMIC DNA]</scope>
    <source>
        <strain evidence="9 10">HS21</strain>
    </source>
</reference>
<accession>A0A3T1D0U3</accession>
<dbReference type="RefSeq" id="WP_130605562.1">
    <property type="nucleotide sequence ID" value="NZ_AP019400.1"/>
</dbReference>
<dbReference type="KEGG" id="cohn:KCTCHS21_10240"/>
<dbReference type="Pfam" id="PF01583">
    <property type="entry name" value="APS_kinase"/>
    <property type="match status" value="1"/>
</dbReference>
<dbReference type="InterPro" id="IPR059117">
    <property type="entry name" value="APS_kinase_dom"/>
</dbReference>
<gene>
    <name evidence="9" type="primary">cysC_1</name>
    <name evidence="6" type="synonym">cysC</name>
    <name evidence="9" type="ORF">KCTCHS21_10240</name>
</gene>
<dbReference type="PANTHER" id="PTHR42700">
    <property type="entry name" value="SULFATE ADENYLYLTRANSFERASE"/>
    <property type="match status" value="1"/>
</dbReference>
<dbReference type="GO" id="GO:0010134">
    <property type="term" value="P:sulfate assimilation via adenylyl sulfate reduction"/>
    <property type="evidence" value="ECO:0007669"/>
    <property type="project" value="TreeGrafter"/>
</dbReference>
<dbReference type="EMBL" id="AP019400">
    <property type="protein sequence ID" value="BBI31625.1"/>
    <property type="molecule type" value="Genomic_DNA"/>
</dbReference>
<dbReference type="GO" id="GO:0070814">
    <property type="term" value="P:hydrogen sulfide biosynthetic process"/>
    <property type="evidence" value="ECO:0007669"/>
    <property type="project" value="UniProtKB-UniRule"/>
</dbReference>
<dbReference type="InterPro" id="IPR050512">
    <property type="entry name" value="Sulf_AdTrans/APS_kinase"/>
</dbReference>
<evidence type="ECO:0000256" key="4">
    <source>
        <dbReference type="ARBA" id="ARBA00022741"/>
    </source>
</evidence>
<evidence type="ECO:0000256" key="7">
    <source>
        <dbReference type="RuleBase" id="RU004347"/>
    </source>
</evidence>
<dbReference type="HAMAP" id="MF_00065">
    <property type="entry name" value="Adenylyl_sulf_kinase"/>
    <property type="match status" value="1"/>
</dbReference>
<evidence type="ECO:0000259" key="8">
    <source>
        <dbReference type="Pfam" id="PF01583"/>
    </source>
</evidence>